<reference evidence="5 6" key="1">
    <citation type="journal article" date="2019" name="Int. J. Syst. Evol. Microbiol.">
        <title>The Global Catalogue of Microorganisms (GCM) 10K type strain sequencing project: providing services to taxonomists for standard genome sequencing and annotation.</title>
        <authorList>
            <consortium name="The Broad Institute Genomics Platform"/>
            <consortium name="The Broad Institute Genome Sequencing Center for Infectious Disease"/>
            <person name="Wu L."/>
            <person name="Ma J."/>
        </authorList>
    </citation>
    <scope>NUCLEOTIDE SEQUENCE [LARGE SCALE GENOMIC DNA]</scope>
    <source>
        <strain evidence="5 6">JCM 16378</strain>
    </source>
</reference>
<dbReference type="EMBL" id="BAAARN010000001">
    <property type="protein sequence ID" value="GAA2729897.1"/>
    <property type="molecule type" value="Genomic_DNA"/>
</dbReference>
<dbReference type="Pfam" id="PF13579">
    <property type="entry name" value="Glyco_trans_4_4"/>
    <property type="match status" value="1"/>
</dbReference>
<dbReference type="SUPFAM" id="SSF53756">
    <property type="entry name" value="UDP-Glycosyltransferase/glycogen phosphorylase"/>
    <property type="match status" value="1"/>
</dbReference>
<keyword evidence="2" id="KW-0328">Glycosyltransferase</keyword>
<comment type="caution">
    <text evidence="5">The sequence shown here is derived from an EMBL/GenBank/DDBJ whole genome shotgun (WGS) entry which is preliminary data.</text>
</comment>
<dbReference type="CDD" id="cd03801">
    <property type="entry name" value="GT4_PimA-like"/>
    <property type="match status" value="1"/>
</dbReference>
<keyword evidence="3" id="KW-0808">Transferase</keyword>
<sequence length="369" mass="38518">MVVGRSTGGIGLHAVDLAGHLRALGDDVVLVTDELTAQRFDQPGALRWWPTRAGGLRGLVDGVRRLHRLARSSDVVHAHGHQAGLLAVVAATGTSTPVVVSQHNAVLRGAGPRAMVSRLASWVVQTAVARRAALVTGASSDLVDVARSHGARTARLAAVPSPRVPELVAAPLVDVRERRTGAEALLAARGIPASGALVLTISRIAPQKNLDVLVDAAAGLRVRTQWVVVGDGDTTLLAELRQRAARVDAPVHFVGAVGDPTAWLRAAEVFVLPSRWEARALVVQEAMAAGVPVVASDTGGLHDLVDGAGVLVPVGDAPGFAAAVDAVLADDERRGQLSQQGRERATSWDDGAATARQWREWYSALPGMT</sequence>
<dbReference type="PANTHER" id="PTHR45947">
    <property type="entry name" value="SULFOQUINOVOSYL TRANSFERASE SQD2"/>
    <property type="match status" value="1"/>
</dbReference>
<dbReference type="Gene3D" id="3.40.50.2000">
    <property type="entry name" value="Glycogen Phosphorylase B"/>
    <property type="match status" value="2"/>
</dbReference>
<evidence type="ECO:0000313" key="6">
    <source>
        <dbReference type="Proteomes" id="UP001501326"/>
    </source>
</evidence>
<evidence type="ECO:0000313" key="5">
    <source>
        <dbReference type="EMBL" id="GAA2729897.1"/>
    </source>
</evidence>
<evidence type="ECO:0000256" key="1">
    <source>
        <dbReference type="ARBA" id="ARBA00021292"/>
    </source>
</evidence>
<evidence type="ECO:0000256" key="2">
    <source>
        <dbReference type="ARBA" id="ARBA00022676"/>
    </source>
</evidence>
<dbReference type="PANTHER" id="PTHR45947:SF3">
    <property type="entry name" value="SULFOQUINOVOSYL TRANSFERASE SQD2"/>
    <property type="match status" value="1"/>
</dbReference>
<evidence type="ECO:0000256" key="3">
    <source>
        <dbReference type="ARBA" id="ARBA00022679"/>
    </source>
</evidence>
<organism evidence="5 6">
    <name type="scientific">Pedococcus aerophilus</name>
    <dbReference type="NCBI Taxonomy" id="436356"/>
    <lineage>
        <taxon>Bacteria</taxon>
        <taxon>Bacillati</taxon>
        <taxon>Actinomycetota</taxon>
        <taxon>Actinomycetes</taxon>
        <taxon>Micrococcales</taxon>
        <taxon>Intrasporangiaceae</taxon>
        <taxon>Pedococcus</taxon>
    </lineage>
</organism>
<evidence type="ECO:0000259" key="4">
    <source>
        <dbReference type="Pfam" id="PF13579"/>
    </source>
</evidence>
<gene>
    <name evidence="5" type="ORF">GCM10009867_00120</name>
</gene>
<dbReference type="InterPro" id="IPR028098">
    <property type="entry name" value="Glyco_trans_4-like_N"/>
</dbReference>
<dbReference type="Pfam" id="PF13692">
    <property type="entry name" value="Glyco_trans_1_4"/>
    <property type="match status" value="1"/>
</dbReference>
<keyword evidence="6" id="KW-1185">Reference proteome</keyword>
<dbReference type="Proteomes" id="UP001501326">
    <property type="component" value="Unassembled WGS sequence"/>
</dbReference>
<protein>
    <recommendedName>
        <fullName evidence="1">D-inositol 3-phosphate glycosyltransferase</fullName>
    </recommendedName>
</protein>
<dbReference type="InterPro" id="IPR050194">
    <property type="entry name" value="Glycosyltransferase_grp1"/>
</dbReference>
<feature type="domain" description="Glycosyltransferase subfamily 4-like N-terminal" evidence="4">
    <location>
        <begin position="8"/>
        <end position="160"/>
    </location>
</feature>
<proteinExistence type="predicted"/>
<name>A0ABN3UBU4_9MICO</name>
<accession>A0ABN3UBU4</accession>